<feature type="compositionally biased region" description="Acidic residues" evidence="1">
    <location>
        <begin position="158"/>
        <end position="175"/>
    </location>
</feature>
<evidence type="ECO:0000256" key="1">
    <source>
        <dbReference type="SAM" id="MobiDB-lite"/>
    </source>
</evidence>
<reference evidence="2 3" key="1">
    <citation type="journal article" date="2014" name="Genome Announc.">
        <title>Complete Genome Sequence of the Model Rhizosphere Strain Azospirillum brasilense Az39, Successfully Applied in Agriculture.</title>
        <authorList>
            <person name="Rivera D."/>
            <person name="Revale S."/>
            <person name="Molina R."/>
            <person name="Gualpa J."/>
            <person name="Puente M."/>
            <person name="Maroniche G."/>
            <person name="Paris G."/>
            <person name="Baker D."/>
            <person name="Clavijo B."/>
            <person name="McLay K."/>
            <person name="Spaepen S."/>
            <person name="Perticari A."/>
            <person name="Vazquez M."/>
            <person name="Wisniewski-Dye F."/>
            <person name="Watkins C."/>
            <person name="Martinez-Abarca F."/>
            <person name="Vanderleyden J."/>
            <person name="Cassan F."/>
        </authorList>
    </citation>
    <scope>NUCLEOTIDE SEQUENCE [LARGE SCALE GENOMIC DNA]</scope>
    <source>
        <strain evidence="2 3">Az39</strain>
    </source>
</reference>
<dbReference type="AlphaFoldDB" id="A0A060DGE9"/>
<feature type="region of interest" description="Disordered" evidence="1">
    <location>
        <begin position="145"/>
        <end position="255"/>
    </location>
</feature>
<protein>
    <submittedName>
        <fullName evidence="2">Uncharacterized protein</fullName>
    </submittedName>
</protein>
<evidence type="ECO:0000313" key="2">
    <source>
        <dbReference type="EMBL" id="AIB11800.1"/>
    </source>
</evidence>
<feature type="compositionally biased region" description="Acidic residues" evidence="1">
    <location>
        <begin position="223"/>
        <end position="239"/>
    </location>
</feature>
<feature type="compositionally biased region" description="Low complexity" evidence="1">
    <location>
        <begin position="201"/>
        <end position="210"/>
    </location>
</feature>
<accession>A0A060DGE9</accession>
<sequence length="321" mass="34283">MARKKSGTNKAEVRRARAKGLTSEQFFGFVDDVKEARQELDDANTAHATTHKKADGLGIHPQAVKLYLRLDKMEDTKRNDFLRAFDQYRGWAGHWSAQADLYEQPGADATPLEEAMNATDRDSSDEPKPLGDIVAGIVADAKPAYDVASPSDLPGAEPADEQADWGDEGSDETNAELENAGFTFAEGRKAGQQGAEADANPHPAASPSHAIWERGRVQGAADEPAEDEATDREADEGGEQEPAPARAASAKRGPAEKLAAYFDGFDGVEIGMAEGDCPHGRGALRTSWLSGHRDAKNGKSPSFVRPATRRPLAADAAAALH</sequence>
<organism evidence="2 3">
    <name type="scientific">Azospirillum argentinense</name>
    <dbReference type="NCBI Taxonomy" id="2970906"/>
    <lineage>
        <taxon>Bacteria</taxon>
        <taxon>Pseudomonadati</taxon>
        <taxon>Pseudomonadota</taxon>
        <taxon>Alphaproteobacteria</taxon>
        <taxon>Rhodospirillales</taxon>
        <taxon>Azospirillaceae</taxon>
        <taxon>Azospirillum</taxon>
    </lineage>
</organism>
<feature type="region of interest" description="Disordered" evidence="1">
    <location>
        <begin position="281"/>
        <end position="321"/>
    </location>
</feature>
<gene>
    <name evidence="2" type="ORF">ABAZ39_07270</name>
</gene>
<name>A0A060DGE9_9PROT</name>
<proteinExistence type="predicted"/>
<dbReference type="Proteomes" id="UP000027186">
    <property type="component" value="Chromosome"/>
</dbReference>
<feature type="compositionally biased region" description="Low complexity" evidence="1">
    <location>
        <begin position="305"/>
        <end position="321"/>
    </location>
</feature>
<evidence type="ECO:0000313" key="3">
    <source>
        <dbReference type="Proteomes" id="UP000027186"/>
    </source>
</evidence>
<dbReference type="KEGG" id="abq:ABAZ39_07270"/>
<dbReference type="EMBL" id="CP007793">
    <property type="protein sequence ID" value="AIB11800.1"/>
    <property type="molecule type" value="Genomic_DNA"/>
</dbReference>
<dbReference type="RefSeq" id="WP_038527994.1">
    <property type="nucleotide sequence ID" value="NZ_CP007793.1"/>
</dbReference>